<dbReference type="InterPro" id="IPR006311">
    <property type="entry name" value="TAT_signal"/>
</dbReference>
<dbReference type="Pfam" id="PF13472">
    <property type="entry name" value="Lipase_GDSL_2"/>
    <property type="match status" value="1"/>
</dbReference>
<sequence length="254" mass="26150">MTTAPRIPGWPRRMALGMTATGGLAACAGPASTQAVATQSPGHVVLLGDSVLDNAGYLRGGGPDIAAQLGMRLPPGWRATLLARGGSVTADVAGQLGRLPRDATHLVISAGGNDAGRQEAVLGEPAGSVAEGLARIAAIREAFARDYRTMLDAARGSSLPIAVCTIYDPRFPDPGRRRLAVVALAAFNDVITREAFARDLPVIDLRLVCNADEDFAAPTGPAIRGGAKIVAEIAAWAARRGPAIRRSEVFAGGS</sequence>
<evidence type="ECO:0000259" key="1">
    <source>
        <dbReference type="Pfam" id="PF13472"/>
    </source>
</evidence>
<dbReference type="EMBL" id="FMZX01000009">
    <property type="protein sequence ID" value="SDD54795.1"/>
    <property type="molecule type" value="Genomic_DNA"/>
</dbReference>
<dbReference type="InterPro" id="IPR013830">
    <property type="entry name" value="SGNH_hydro"/>
</dbReference>
<dbReference type="PROSITE" id="PS51257">
    <property type="entry name" value="PROKAR_LIPOPROTEIN"/>
    <property type="match status" value="1"/>
</dbReference>
<keyword evidence="3" id="KW-1185">Reference proteome</keyword>
<evidence type="ECO:0000313" key="2">
    <source>
        <dbReference type="EMBL" id="SDD54795.1"/>
    </source>
</evidence>
<dbReference type="GO" id="GO:0016788">
    <property type="term" value="F:hydrolase activity, acting on ester bonds"/>
    <property type="evidence" value="ECO:0007669"/>
    <property type="project" value="UniProtKB-ARBA"/>
</dbReference>
<feature type="domain" description="SGNH hydrolase-type esterase" evidence="1">
    <location>
        <begin position="46"/>
        <end position="214"/>
    </location>
</feature>
<dbReference type="PROSITE" id="PS51318">
    <property type="entry name" value="TAT"/>
    <property type="match status" value="1"/>
</dbReference>
<accession>A0A1G6VPL1</accession>
<dbReference type="AlphaFoldDB" id="A0A1G6VPL1"/>
<organism evidence="2 3">
    <name type="scientific">Belnapia rosea</name>
    <dbReference type="NCBI Taxonomy" id="938405"/>
    <lineage>
        <taxon>Bacteria</taxon>
        <taxon>Pseudomonadati</taxon>
        <taxon>Pseudomonadota</taxon>
        <taxon>Alphaproteobacteria</taxon>
        <taxon>Acetobacterales</taxon>
        <taxon>Roseomonadaceae</taxon>
        <taxon>Belnapia</taxon>
    </lineage>
</organism>
<dbReference type="InterPro" id="IPR036514">
    <property type="entry name" value="SGNH_hydro_sf"/>
</dbReference>
<gene>
    <name evidence="2" type="ORF">SAMN04487779_1009109</name>
</gene>
<dbReference type="STRING" id="938405.SAMN02927895_01366"/>
<name>A0A1G6VPL1_9PROT</name>
<dbReference type="Gene3D" id="3.40.50.1110">
    <property type="entry name" value="SGNH hydrolase"/>
    <property type="match status" value="1"/>
</dbReference>
<dbReference type="SUPFAM" id="SSF52266">
    <property type="entry name" value="SGNH hydrolase"/>
    <property type="match status" value="1"/>
</dbReference>
<proteinExistence type="predicted"/>
<dbReference type="CDD" id="cd00229">
    <property type="entry name" value="SGNH_hydrolase"/>
    <property type="match status" value="1"/>
</dbReference>
<dbReference type="Proteomes" id="UP000198925">
    <property type="component" value="Unassembled WGS sequence"/>
</dbReference>
<evidence type="ECO:0000313" key="3">
    <source>
        <dbReference type="Proteomes" id="UP000198925"/>
    </source>
</evidence>
<reference evidence="2 3" key="1">
    <citation type="submission" date="2016-10" db="EMBL/GenBank/DDBJ databases">
        <authorList>
            <person name="de Groot N.N."/>
        </authorList>
    </citation>
    <scope>NUCLEOTIDE SEQUENCE [LARGE SCALE GENOMIC DNA]</scope>
    <source>
        <strain evidence="2 3">CPCC 100156</strain>
    </source>
</reference>
<protein>
    <submittedName>
        <fullName evidence="2">Lysophospholipase L1</fullName>
    </submittedName>
</protein>